<organism evidence="1 2">
    <name type="scientific">Clostridium beijerinckii</name>
    <name type="common">Clostridium MP</name>
    <dbReference type="NCBI Taxonomy" id="1520"/>
    <lineage>
        <taxon>Bacteria</taxon>
        <taxon>Bacillati</taxon>
        <taxon>Bacillota</taxon>
        <taxon>Clostridia</taxon>
        <taxon>Eubacteriales</taxon>
        <taxon>Clostridiaceae</taxon>
        <taxon>Clostridium</taxon>
    </lineage>
</organism>
<sequence>MGDWIRCEEDTIVEGKQALTIKSVLACAYGGKITFVTDGQND</sequence>
<dbReference type="EMBL" id="JABTDW010000001">
    <property type="protein sequence ID" value="NSB17193.1"/>
    <property type="molecule type" value="Genomic_DNA"/>
</dbReference>
<evidence type="ECO:0000313" key="2">
    <source>
        <dbReference type="Proteomes" id="UP000822184"/>
    </source>
</evidence>
<comment type="caution">
    <text evidence="1">The sequence shown here is derived from an EMBL/GenBank/DDBJ whole genome shotgun (WGS) entry which is preliminary data.</text>
</comment>
<dbReference type="AlphaFoldDB" id="A0AAE5LSJ1"/>
<dbReference type="InterPro" id="IPR025460">
    <property type="entry name" value="DUF4280"/>
</dbReference>
<dbReference type="Pfam" id="PF14107">
    <property type="entry name" value="DUF4280"/>
    <property type="match status" value="1"/>
</dbReference>
<protein>
    <recommendedName>
        <fullName evidence="3">DUF4280 domain-containing protein</fullName>
    </recommendedName>
</protein>
<evidence type="ECO:0008006" key="3">
    <source>
        <dbReference type="Google" id="ProtNLM"/>
    </source>
</evidence>
<gene>
    <name evidence="1" type="ORF">BCD95_005452</name>
</gene>
<evidence type="ECO:0000313" key="1">
    <source>
        <dbReference type="EMBL" id="NSB17193.1"/>
    </source>
</evidence>
<accession>A0AAE5LSJ1</accession>
<dbReference type="Proteomes" id="UP000822184">
    <property type="component" value="Unassembled WGS sequence"/>
</dbReference>
<proteinExistence type="predicted"/>
<reference evidence="1" key="1">
    <citation type="submission" date="2020-06" db="EMBL/GenBank/DDBJ databases">
        <title>Genomic insights into acetone-butanol-ethanol (ABE) fermentation by sequencing solventogenic clostridia strains.</title>
        <authorList>
            <person name="Brown S."/>
        </authorList>
    </citation>
    <scope>NUCLEOTIDE SEQUENCE</scope>
    <source>
        <strain evidence="1">DJ123</strain>
    </source>
</reference>
<name>A0AAE5LSJ1_CLOBE</name>